<evidence type="ECO:0000313" key="2">
    <source>
        <dbReference type="EMBL" id="XBV85802.1"/>
    </source>
</evidence>
<dbReference type="SUPFAM" id="SSF51735">
    <property type="entry name" value="NAD(P)-binding Rossmann-fold domains"/>
    <property type="match status" value="1"/>
</dbReference>
<dbReference type="InterPro" id="IPR036291">
    <property type="entry name" value="NAD(P)-bd_dom_sf"/>
</dbReference>
<dbReference type="KEGG" id="dsc:ABOD76_05720"/>
<dbReference type="PANTHER" id="PTHR43000">
    <property type="entry name" value="DTDP-D-GLUCOSE 4,6-DEHYDRATASE-RELATED"/>
    <property type="match status" value="1"/>
</dbReference>
<dbReference type="EMBL" id="CP158299">
    <property type="protein sequence ID" value="XBV85802.1"/>
    <property type="molecule type" value="Genomic_DNA"/>
</dbReference>
<organism evidence="2">
    <name type="scientific">Deinococcus sonorensis KR-87</name>
    <dbReference type="NCBI Taxonomy" id="694439"/>
    <lineage>
        <taxon>Bacteria</taxon>
        <taxon>Thermotogati</taxon>
        <taxon>Deinococcota</taxon>
        <taxon>Deinococci</taxon>
        <taxon>Deinococcales</taxon>
        <taxon>Deinococcaceae</taxon>
        <taxon>Deinococcus</taxon>
    </lineage>
</organism>
<keyword evidence="2" id="KW-0456">Lyase</keyword>
<reference evidence="2" key="1">
    <citation type="submission" date="2024-06" db="EMBL/GenBank/DDBJ databases">
        <title>Draft Genome Sequence of Deinococcus sonorensis Type Strain KR-87, a Biofilm Producing Representative of the Genus Deinococcus.</title>
        <authorList>
            <person name="Boren L.S."/>
            <person name="Grosso R.A."/>
            <person name="Hugenberg-Cox A.N."/>
            <person name="Hill J.T.E."/>
            <person name="Albert C.M."/>
            <person name="Tuohy J.M."/>
        </authorList>
    </citation>
    <scope>NUCLEOTIDE SEQUENCE</scope>
    <source>
        <strain evidence="2">KR-87</strain>
    </source>
</reference>
<dbReference type="GO" id="GO:0008446">
    <property type="term" value="F:GDP-mannose 4,6-dehydratase activity"/>
    <property type="evidence" value="ECO:0007669"/>
    <property type="project" value="UniProtKB-EC"/>
</dbReference>
<feature type="domain" description="NAD(P)-binding" evidence="1">
    <location>
        <begin position="22"/>
        <end position="325"/>
    </location>
</feature>
<dbReference type="EC" id="4.2.1.47" evidence="2"/>
<name>A0AAU7UC81_9DEIO</name>
<accession>A0AAU7UC81</accession>
<dbReference type="CDD" id="cd05257">
    <property type="entry name" value="Arna_like_SDR_e"/>
    <property type="match status" value="1"/>
</dbReference>
<dbReference type="InterPro" id="IPR016040">
    <property type="entry name" value="NAD(P)-bd_dom"/>
</dbReference>
<sequence length="345" mass="37573">MTQTTLPTPSLDTPTSRELVAVTGADGFIGSHLVEELVRGGKRVRAMAIYNSLGSWGWLEQLPSEVLQHVEVQLGDVRDPGSVRALMQGASTVYHLAALIAIPYSYVAPRSYVETNVIGTLNVLEAARDLGTGRVVHTSTSEVYGTARTVPIHETHPLQGQSPYSATKIGADKLVESYHLSFELPVVTLRPFNTYGPRQSARAVIPTIISQIAAGERDLRLGALDPVRDFNYVADTARAFRAVGEAGPQVLGQTYNAGSGREITVGDTVRLIAQVMGVDVTVRQQDERLRPEKSEVMRLLADSQALTADTGWRPQVSLEEGLKRTAEWFTQPGNLAYYKVGQYTV</sequence>
<dbReference type="InterPro" id="IPR045869">
    <property type="entry name" value="Arna-like_SDR_e"/>
</dbReference>
<proteinExistence type="predicted"/>
<dbReference type="GO" id="GO:0016831">
    <property type="term" value="F:carboxy-lyase activity"/>
    <property type="evidence" value="ECO:0007669"/>
    <property type="project" value="InterPro"/>
</dbReference>
<dbReference type="Gene3D" id="3.40.50.720">
    <property type="entry name" value="NAD(P)-binding Rossmann-like Domain"/>
    <property type="match status" value="1"/>
</dbReference>
<dbReference type="AlphaFoldDB" id="A0AAU7UC81"/>
<gene>
    <name evidence="2" type="ORF">ABOD76_05720</name>
</gene>
<dbReference type="RefSeq" id="WP_350243844.1">
    <property type="nucleotide sequence ID" value="NZ_CP158299.1"/>
</dbReference>
<evidence type="ECO:0000259" key="1">
    <source>
        <dbReference type="Pfam" id="PF16363"/>
    </source>
</evidence>
<protein>
    <submittedName>
        <fullName evidence="2">GDP-mannose 4,6-dehydratase</fullName>
        <ecNumber evidence="2">4.2.1.47</ecNumber>
    </submittedName>
</protein>
<dbReference type="Pfam" id="PF16363">
    <property type="entry name" value="GDP_Man_Dehyd"/>
    <property type="match status" value="1"/>
</dbReference>